<accession>A0A224YHI0</accession>
<protein>
    <submittedName>
        <fullName evidence="1">Uncharacterized protein</fullName>
    </submittedName>
</protein>
<dbReference type="AlphaFoldDB" id="A0A224YHI0"/>
<proteinExistence type="predicted"/>
<sequence>MNKGLLCILKIYIIAKHESKKLYKQYNPLRASVACHYQEMTLFRARYTSAANAISTYCMITEHKEINSMGGHCAGCTFVFLPKHFRQMPAIFTK</sequence>
<dbReference type="EMBL" id="GFPF01002268">
    <property type="protein sequence ID" value="MAA13414.1"/>
    <property type="molecule type" value="Transcribed_RNA"/>
</dbReference>
<evidence type="ECO:0000313" key="1">
    <source>
        <dbReference type="EMBL" id="MAA13414.1"/>
    </source>
</evidence>
<organism evidence="1">
    <name type="scientific">Rhipicephalus zambeziensis</name>
    <dbReference type="NCBI Taxonomy" id="60191"/>
    <lineage>
        <taxon>Eukaryota</taxon>
        <taxon>Metazoa</taxon>
        <taxon>Ecdysozoa</taxon>
        <taxon>Arthropoda</taxon>
        <taxon>Chelicerata</taxon>
        <taxon>Arachnida</taxon>
        <taxon>Acari</taxon>
        <taxon>Parasitiformes</taxon>
        <taxon>Ixodida</taxon>
        <taxon>Ixodoidea</taxon>
        <taxon>Ixodidae</taxon>
        <taxon>Rhipicephalinae</taxon>
        <taxon>Rhipicephalus</taxon>
        <taxon>Rhipicephalus</taxon>
    </lineage>
</organism>
<reference evidence="1" key="1">
    <citation type="journal article" date="2017" name="Parasit. Vectors">
        <title>Sialotranscriptomics of Rhipicephalus zambeziensis reveals intricate expression profiles of secretory proteins and suggests tight temporal transcriptional regulation during blood-feeding.</title>
        <authorList>
            <person name="de Castro M.H."/>
            <person name="de Klerk D."/>
            <person name="Pienaar R."/>
            <person name="Rees D.J.G."/>
            <person name="Mans B.J."/>
        </authorList>
    </citation>
    <scope>NUCLEOTIDE SEQUENCE</scope>
    <source>
        <tissue evidence="1">Salivary glands</tissue>
    </source>
</reference>
<name>A0A224YHI0_9ACAR</name>